<dbReference type="EMBL" id="ACEC01000103">
    <property type="protein sequence ID" value="EEG29397.1"/>
    <property type="molecule type" value="Genomic_DNA"/>
</dbReference>
<accession>C0EGJ4</accession>
<reference evidence="3 4" key="2">
    <citation type="submission" date="2009-02" db="EMBL/GenBank/DDBJ databases">
        <title>Draft genome sequence of Clostridium methylpentosum (DSM 5476).</title>
        <authorList>
            <person name="Sudarsanam P."/>
            <person name="Ley R."/>
            <person name="Guruge J."/>
            <person name="Turnbaugh P.J."/>
            <person name="Mahowald M."/>
            <person name="Liep D."/>
            <person name="Gordon J."/>
        </authorList>
    </citation>
    <scope>NUCLEOTIDE SEQUENCE [LARGE SCALE GENOMIC DNA]</scope>
    <source>
        <strain evidence="3 4">DSM 5476</strain>
    </source>
</reference>
<feature type="signal peptide" evidence="2">
    <location>
        <begin position="1"/>
        <end position="32"/>
    </location>
</feature>
<name>C0EGJ4_9FIRM</name>
<keyword evidence="4" id="KW-1185">Reference proteome</keyword>
<reference evidence="3 4" key="1">
    <citation type="submission" date="2009-01" db="EMBL/GenBank/DDBJ databases">
        <authorList>
            <person name="Fulton L."/>
            <person name="Clifton S."/>
            <person name="Fulton B."/>
            <person name="Xu J."/>
            <person name="Minx P."/>
            <person name="Pepin K.H."/>
            <person name="Johnson M."/>
            <person name="Bhonagiri V."/>
            <person name="Nash W.E."/>
            <person name="Mardis E.R."/>
            <person name="Wilson R.K."/>
        </authorList>
    </citation>
    <scope>NUCLEOTIDE SEQUENCE [LARGE SCALE GENOMIC DNA]</scope>
    <source>
        <strain evidence="3 4">DSM 5476</strain>
    </source>
</reference>
<dbReference type="Pfam" id="PF07554">
    <property type="entry name" value="FIVAR"/>
    <property type="match status" value="1"/>
</dbReference>
<feature type="chain" id="PRO_5002895714" description="LPXTG-motif cell wall anchor domain protein" evidence="2">
    <location>
        <begin position="33"/>
        <end position="1463"/>
    </location>
</feature>
<keyword evidence="1" id="KW-0812">Transmembrane</keyword>
<evidence type="ECO:0000256" key="2">
    <source>
        <dbReference type="SAM" id="SignalP"/>
    </source>
</evidence>
<dbReference type="Proteomes" id="UP000003340">
    <property type="component" value="Unassembled WGS sequence"/>
</dbReference>
<dbReference type="STRING" id="537013.CLOSTMETH_02987"/>
<keyword evidence="1" id="KW-1133">Transmembrane helix</keyword>
<dbReference type="PANTHER" id="PTHR36848">
    <property type="entry name" value="DNA-BINDING PROTEIN (PUTATIVE SECRETED PROTEIN)-RELATED"/>
    <property type="match status" value="1"/>
</dbReference>
<gene>
    <name evidence="3" type="ORF">CLOSTMETH_02987</name>
</gene>
<dbReference type="eggNOG" id="COG3250">
    <property type="taxonomic scope" value="Bacteria"/>
</dbReference>
<feature type="transmembrane region" description="Helical" evidence="1">
    <location>
        <begin position="1440"/>
        <end position="1458"/>
    </location>
</feature>
<dbReference type="HOGENOM" id="CLU_003772_0_1_9"/>
<dbReference type="Gene3D" id="1.20.1270.90">
    <property type="entry name" value="AF1782-like"/>
    <property type="match status" value="1"/>
</dbReference>
<evidence type="ECO:0000313" key="3">
    <source>
        <dbReference type="EMBL" id="EEG29397.1"/>
    </source>
</evidence>
<sequence>MNKRNLLKKIISTFTAAALAATLLSGLGSVSAAGATQDGILMNSFTNPKDTSKLMARFWFPDAGAGYDADGDGVGDEISMVEDMINEFVEAGFAGVELTMLSDNSDIFFDGGNELASKIDWGTDAWSNIIGAAVDTANNCGRDFLVDVTITAHWPMVINTIDPNDDAQQQELVSTYQKLTAADFGLTRAASSDVYLDLPAMRAKDTSNYDFQRSTFIFTDKLVTTAIAQVDSVEEDGTPVLDFDSMFDITDIVRSTDGYAAGIPSEDWTFMQLVEEDGYYDWNTYTADQAEEQLGVKLLTEPVALDPDDPGLLLEDATVTVTASGFSNVVTITYGDGTVDSFSTGGPTGDVGIGTKWFDEGTTVTVTKEDDKTYYTEAELDSTLIPVVNADFFGEKRLAKTGIMADTQMLYYIGANKLGSVLKNAGVDLSSVSDSEEIQAGDYVLVNSYRRGTGQIQSGGRNITMEGKTYAIDYFDKAGAEEVTNYWDEHILPHIYTRSDGSSVTIRELMEQNGGTIFEDSIELSKSGSFWSQSMLDSFEKLNGYDVSAYVGVIAGMQVDDTTASSRLNEDYSNTLGTQYLTDHSQIISDWAKGFGYAYRAQGHGLNAVDAGASALTADIPESDNGSDGNGTRTIASAVNINPDQHYMSMEALTFGTGFTESPSWYYCLNTLNRYYSEGVNRVILHGTPFKKTYNDYDKEWPGWTFMDFMAWNARQTWWDDVDVFTDYIERVQGILQDGTAKIPVAILKDAASSNLSNGKVLTNEQELVGSGYTYNIITKGILESEYAVAATNEEGKTVLSPEAEYQAIVMKEITKMSVPAMEKLVELAKAGLVIIDNSSEISKVYGSSLNGEDEQIQSLFAELQQQESYISVSNDEEILSALKANVDSGVSIDAKNTDGEATKWLEATRFDDPADGSKYYLFYNESDESAASEQPGSGPLDEASDITATVTLKGNGAPYRMDPATGKVTAITDYTTTEDGVTFTFDILEGDLCYFVVTDNEYISGLAETEPEKNIQQTVSLGGDTVWTLDLESWGPDNSAENTDADGSMIDPTLSEKITLSDLQTALMSWNNLSLSEEQLATLGVESASKISGIGTYQVTVDVPDYGEKAEIGAVLHYSYDVLTNNLTQVLVTNANGTTDVYGINPTHSYLDLGTVLTPGENTITIKVCGDLNNRKGGRTSLNGLTDSSLDLYTVGDAVVQPVDTAILDKVILAAEQAIESGEVDKAIESVQVSFMQAYNAAKEVAANPTSQSAVDSAWINLMNEIHKLGFIAGDKSELNKLIAYAESLEMENYIDGSAKDTFLSALSSVQETAADGDALEQDVADAQQALVDGLLGLRYKADKSILQDALAKAAQLDTAEYTAESVAAFNAAYEEANAVNKDDNAAQEDVDRAIVNLNTAIEGLVAVNEKADTGNATEKNGDSTLATGNGNVKTGDTAPIAVALSVLSLAFAGFVLNRKKK</sequence>
<dbReference type="PANTHER" id="PTHR36848:SF2">
    <property type="entry name" value="SECRETED PROTEIN"/>
    <property type="match status" value="1"/>
</dbReference>
<comment type="caution">
    <text evidence="3">The sequence shown here is derived from an EMBL/GenBank/DDBJ whole genome shotgun (WGS) entry which is preliminary data.</text>
</comment>
<keyword evidence="2" id="KW-0732">Signal</keyword>
<dbReference type="InterPro" id="IPR053161">
    <property type="entry name" value="Ulvan_degrading_GH"/>
</dbReference>
<proteinExistence type="predicted"/>
<organism evidence="3 4">
    <name type="scientific">[Clostridium] methylpentosum DSM 5476</name>
    <dbReference type="NCBI Taxonomy" id="537013"/>
    <lineage>
        <taxon>Bacteria</taxon>
        <taxon>Bacillati</taxon>
        <taxon>Bacillota</taxon>
        <taxon>Clostridia</taxon>
        <taxon>Eubacteriales</taxon>
        <taxon>Oscillospiraceae</taxon>
        <taxon>Oscillospiraceae incertae sedis</taxon>
    </lineage>
</organism>
<evidence type="ECO:0008006" key="5">
    <source>
        <dbReference type="Google" id="ProtNLM"/>
    </source>
</evidence>
<keyword evidence="1" id="KW-0472">Membrane</keyword>
<evidence type="ECO:0000256" key="1">
    <source>
        <dbReference type="SAM" id="Phobius"/>
    </source>
</evidence>
<dbReference type="Pfam" id="PF17132">
    <property type="entry name" value="Glyco_hydro_106"/>
    <property type="match status" value="1"/>
</dbReference>
<protein>
    <recommendedName>
        <fullName evidence="5">LPXTG-motif cell wall anchor domain protein</fullName>
    </recommendedName>
</protein>
<evidence type="ECO:0000313" key="4">
    <source>
        <dbReference type="Proteomes" id="UP000003340"/>
    </source>
</evidence>